<feature type="transmembrane region" description="Helical" evidence="1">
    <location>
        <begin position="43"/>
        <end position="68"/>
    </location>
</feature>
<gene>
    <name evidence="2" type="ORF">DXN04_27620</name>
</gene>
<keyword evidence="1" id="KW-1133">Transmembrane helix</keyword>
<accession>A0A3E1NUA9</accession>
<organism evidence="2 3">
    <name type="scientific">Chitinophaga silvisoli</name>
    <dbReference type="NCBI Taxonomy" id="2291814"/>
    <lineage>
        <taxon>Bacteria</taxon>
        <taxon>Pseudomonadati</taxon>
        <taxon>Bacteroidota</taxon>
        <taxon>Chitinophagia</taxon>
        <taxon>Chitinophagales</taxon>
        <taxon>Chitinophagaceae</taxon>
        <taxon>Chitinophaga</taxon>
    </lineage>
</organism>
<keyword evidence="1" id="KW-0812">Transmembrane</keyword>
<evidence type="ECO:0000313" key="2">
    <source>
        <dbReference type="EMBL" id="RFM31496.1"/>
    </source>
</evidence>
<reference evidence="2 3" key="1">
    <citation type="submission" date="2018-08" db="EMBL/GenBank/DDBJ databases">
        <title>Chitinophaga sp. K20C18050901, a novel bacterium isolated from forest soil.</title>
        <authorList>
            <person name="Wang C."/>
        </authorList>
    </citation>
    <scope>NUCLEOTIDE SEQUENCE [LARGE SCALE GENOMIC DNA]</scope>
    <source>
        <strain evidence="2 3">K20C18050901</strain>
    </source>
</reference>
<sequence>MLKTGYSTFFTDMVTGAFALSEVFTVFRIIFAARAIFSIVSPYLFLIFMIIHPGGYFYLLFFIFVLIFPAQNSSTTSRTQQVLKL</sequence>
<dbReference type="AlphaFoldDB" id="A0A3E1NUA9"/>
<keyword evidence="3" id="KW-1185">Reference proteome</keyword>
<evidence type="ECO:0000313" key="3">
    <source>
        <dbReference type="Proteomes" id="UP000261174"/>
    </source>
</evidence>
<name>A0A3E1NUA9_9BACT</name>
<dbReference type="Proteomes" id="UP000261174">
    <property type="component" value="Unassembled WGS sequence"/>
</dbReference>
<evidence type="ECO:0000256" key="1">
    <source>
        <dbReference type="SAM" id="Phobius"/>
    </source>
</evidence>
<comment type="caution">
    <text evidence="2">The sequence shown here is derived from an EMBL/GenBank/DDBJ whole genome shotgun (WGS) entry which is preliminary data.</text>
</comment>
<proteinExistence type="predicted"/>
<keyword evidence="1" id="KW-0472">Membrane</keyword>
<protein>
    <submittedName>
        <fullName evidence="2">Uncharacterized protein</fullName>
    </submittedName>
</protein>
<dbReference type="EMBL" id="QTJV01000013">
    <property type="protein sequence ID" value="RFM31496.1"/>
    <property type="molecule type" value="Genomic_DNA"/>
</dbReference>
<feature type="transmembrane region" description="Helical" evidence="1">
    <location>
        <begin position="6"/>
        <end position="31"/>
    </location>
</feature>